<gene>
    <name evidence="9" type="ORF">MOX91_01685</name>
</gene>
<protein>
    <submittedName>
        <fullName evidence="9">PEP-CTERM sorting domain-containing protein</fullName>
    </submittedName>
</protein>
<evidence type="ECO:0000313" key="10">
    <source>
        <dbReference type="Proteomes" id="UP001275932"/>
    </source>
</evidence>
<dbReference type="Gene3D" id="2.160.20.20">
    <property type="match status" value="1"/>
</dbReference>
<evidence type="ECO:0000256" key="2">
    <source>
        <dbReference type="ARBA" id="ARBA00004442"/>
    </source>
</evidence>
<feature type="chain" id="PRO_5046040371" evidence="8">
    <location>
        <begin position="25"/>
        <end position="517"/>
    </location>
</feature>
<evidence type="ECO:0000256" key="5">
    <source>
        <dbReference type="ARBA" id="ARBA00022729"/>
    </source>
</evidence>
<evidence type="ECO:0000256" key="8">
    <source>
        <dbReference type="SAM" id="SignalP"/>
    </source>
</evidence>
<keyword evidence="5 8" id="KW-0732">Signal</keyword>
<dbReference type="NCBIfam" id="TIGR02595">
    <property type="entry name" value="PEP_CTERM"/>
    <property type="match status" value="1"/>
</dbReference>
<evidence type="ECO:0000256" key="3">
    <source>
        <dbReference type="ARBA" id="ARBA00004613"/>
    </source>
</evidence>
<dbReference type="InterPro" id="IPR013424">
    <property type="entry name" value="Ice-binding_C"/>
</dbReference>
<dbReference type="InterPro" id="IPR012332">
    <property type="entry name" value="Autotransporter_pectin_lyase_C"/>
</dbReference>
<evidence type="ECO:0000256" key="4">
    <source>
        <dbReference type="ARBA" id="ARBA00022525"/>
    </source>
</evidence>
<keyword evidence="7" id="KW-0998">Cell outer membrane</keyword>
<name>A0ABU4WGM2_9BACT</name>
<feature type="signal peptide" evidence="8">
    <location>
        <begin position="1"/>
        <end position="24"/>
    </location>
</feature>
<keyword evidence="4" id="KW-0964">Secreted</keyword>
<dbReference type="EMBL" id="JALBUT010000001">
    <property type="protein sequence ID" value="MDX8414898.1"/>
    <property type="molecule type" value="Genomic_DNA"/>
</dbReference>
<evidence type="ECO:0000256" key="1">
    <source>
        <dbReference type="ARBA" id="ARBA00004196"/>
    </source>
</evidence>
<evidence type="ECO:0000256" key="7">
    <source>
        <dbReference type="ARBA" id="ARBA00023237"/>
    </source>
</evidence>
<keyword evidence="10" id="KW-1185">Reference proteome</keyword>
<dbReference type="InterPro" id="IPR011050">
    <property type="entry name" value="Pectin_lyase_fold/virulence"/>
</dbReference>
<sequence>MRNIQKIIVALGSSLLFQGAYVFAAGQYFVEEDFKNQTIEGTNPIANYVSSKLLGTPDEIYITGKEASGNTINANQIVSGGLIDSGSSKLVVSNSKFLNNVATVSSGSIYSGILTGSNVEIRDSEFSGNTASVNATSGNYWVYGGILRSAANSVVSLDNVKLDSNSAKSTHRVQGGSIQVFNGGVLNVKNSSITNNTAEAKSVARGGAIENYNGTVNISDTVFENNSVSGISELESSTETFGGAIYMSKANSVTNLTDVSFIGNSAKKGYGGALCLESGSTLNLKAQKNAVFSGNYATNSNGEKVDENGGFLYIKSDSKVNFDVDGGVVLTIGDGTAGYDSIAATNSSNALITKAGSGEMVVNSSMVNYESNLNVNEGSMTVNGGLGANTLSIASGASFASTGVFDIGTLAVSSNGKISLAEGSTYDVLQINYEGELFNGYIFSISDICDGEFTESVVCSVIENGGAQYTIFDKYGVEWECYYQDKTIIVGSIPEPSTYAAILGALALAFAAYRRRK</sequence>
<proteinExistence type="predicted"/>
<dbReference type="RefSeq" id="WP_370396342.1">
    <property type="nucleotide sequence ID" value="NZ_JALBUT010000001.1"/>
</dbReference>
<comment type="subcellular location">
    <subcellularLocation>
        <location evidence="1">Cell envelope</location>
    </subcellularLocation>
    <subcellularLocation>
        <location evidence="2">Cell outer membrane</location>
    </subcellularLocation>
    <subcellularLocation>
        <location evidence="3">Secreted</location>
    </subcellularLocation>
</comment>
<keyword evidence="6" id="KW-0472">Membrane</keyword>
<dbReference type="InterPro" id="IPR003368">
    <property type="entry name" value="POMP_repeat"/>
</dbReference>
<organism evidence="9 10">
    <name type="scientific">Intestinicryptomonas porci</name>
    <dbReference type="NCBI Taxonomy" id="2926320"/>
    <lineage>
        <taxon>Bacteria</taxon>
        <taxon>Pseudomonadati</taxon>
        <taxon>Verrucomicrobiota</taxon>
        <taxon>Opitutia</taxon>
        <taxon>Opitutales</taxon>
        <taxon>Intestinicryptomonaceae</taxon>
        <taxon>Intestinicryptomonas</taxon>
    </lineage>
</organism>
<evidence type="ECO:0000313" key="9">
    <source>
        <dbReference type="EMBL" id="MDX8414898.1"/>
    </source>
</evidence>
<dbReference type="Proteomes" id="UP001275932">
    <property type="component" value="Unassembled WGS sequence"/>
</dbReference>
<evidence type="ECO:0000256" key="6">
    <source>
        <dbReference type="ARBA" id="ARBA00023136"/>
    </source>
</evidence>
<accession>A0ABU4WGM2</accession>
<reference evidence="9 10" key="1">
    <citation type="submission" date="2022-03" db="EMBL/GenBank/DDBJ databases">
        <title>Novel taxa within the pig intestine.</title>
        <authorList>
            <person name="Wylensek D."/>
            <person name="Bishof K."/>
            <person name="Afrizal A."/>
            <person name="Clavel T."/>
        </authorList>
    </citation>
    <scope>NUCLEOTIDE SEQUENCE [LARGE SCALE GENOMIC DNA]</scope>
    <source>
        <strain evidence="9 10">CLA-KB-P66</strain>
    </source>
</reference>
<dbReference type="NCBIfam" id="TIGR01376">
    <property type="entry name" value="POMP_repeat"/>
    <property type="match status" value="1"/>
</dbReference>
<dbReference type="SUPFAM" id="SSF51126">
    <property type="entry name" value="Pectin lyase-like"/>
    <property type="match status" value="1"/>
</dbReference>
<comment type="caution">
    <text evidence="9">The sequence shown here is derived from an EMBL/GenBank/DDBJ whole genome shotgun (WGS) entry which is preliminary data.</text>
</comment>